<keyword evidence="6 7" id="KW-0472">Membrane</keyword>
<keyword evidence="4 7" id="KW-0812">Transmembrane</keyword>
<evidence type="ECO:0000313" key="9">
    <source>
        <dbReference type="EMBL" id="USP96355.1"/>
    </source>
</evidence>
<evidence type="ECO:0000256" key="7">
    <source>
        <dbReference type="SAM" id="Phobius"/>
    </source>
</evidence>
<evidence type="ECO:0000256" key="4">
    <source>
        <dbReference type="ARBA" id="ARBA00022692"/>
    </source>
</evidence>
<feature type="transmembrane region" description="Helical" evidence="7">
    <location>
        <begin position="7"/>
        <end position="27"/>
    </location>
</feature>
<feature type="transmembrane region" description="Helical" evidence="7">
    <location>
        <begin position="208"/>
        <end position="229"/>
    </location>
</feature>
<keyword evidence="5 7" id="KW-1133">Transmembrane helix</keyword>
<dbReference type="PANTHER" id="PTHR43124">
    <property type="entry name" value="PURINE EFFLUX PUMP PBUE"/>
    <property type="match status" value="1"/>
</dbReference>
<feature type="transmembrane region" description="Helical" evidence="7">
    <location>
        <begin position="297"/>
        <end position="316"/>
    </location>
</feature>
<dbReference type="PROSITE" id="PS50850">
    <property type="entry name" value="MFS"/>
    <property type="match status" value="1"/>
</dbReference>
<evidence type="ECO:0000313" key="10">
    <source>
        <dbReference type="Proteomes" id="UP001057348"/>
    </source>
</evidence>
<accession>A0ABY4Y162</accession>
<proteinExistence type="predicted"/>
<feature type="transmembrane region" description="Helical" evidence="7">
    <location>
        <begin position="102"/>
        <end position="122"/>
    </location>
</feature>
<gene>
    <name evidence="9" type="ORF">MKF32_04580</name>
</gene>
<feature type="transmembrane region" description="Helical" evidence="7">
    <location>
        <begin position="47"/>
        <end position="70"/>
    </location>
</feature>
<dbReference type="RefSeq" id="WP_253268956.1">
    <property type="nucleotide sequence ID" value="NZ_CP092751.1"/>
</dbReference>
<dbReference type="Gene3D" id="1.20.1250.20">
    <property type="entry name" value="MFS general substrate transporter like domains"/>
    <property type="match status" value="1"/>
</dbReference>
<dbReference type="InterPro" id="IPR036259">
    <property type="entry name" value="MFS_trans_sf"/>
</dbReference>
<dbReference type="InterPro" id="IPR020846">
    <property type="entry name" value="MFS_dom"/>
</dbReference>
<evidence type="ECO:0000256" key="1">
    <source>
        <dbReference type="ARBA" id="ARBA00004651"/>
    </source>
</evidence>
<feature type="transmembrane region" description="Helical" evidence="7">
    <location>
        <begin position="360"/>
        <end position="383"/>
    </location>
</feature>
<feature type="transmembrane region" description="Helical" evidence="7">
    <location>
        <begin position="241"/>
        <end position="262"/>
    </location>
</feature>
<dbReference type="PANTHER" id="PTHR43124:SF3">
    <property type="entry name" value="CHLORAMPHENICOL EFFLUX PUMP RV0191"/>
    <property type="match status" value="1"/>
</dbReference>
<dbReference type="EMBL" id="CP092751">
    <property type="protein sequence ID" value="USP96355.1"/>
    <property type="molecule type" value="Genomic_DNA"/>
</dbReference>
<comment type="subcellular location">
    <subcellularLocation>
        <location evidence="1">Cell membrane</location>
        <topology evidence="1">Multi-pass membrane protein</topology>
    </subcellularLocation>
</comment>
<evidence type="ECO:0000256" key="6">
    <source>
        <dbReference type="ARBA" id="ARBA00023136"/>
    </source>
</evidence>
<dbReference type="Proteomes" id="UP001057348">
    <property type="component" value="Chromosome"/>
</dbReference>
<sequence length="397" mass="41496">MSIKKPSVKFIIFVLMICTFSIGYTEYAVMGTLTSIANDFHIQVSSAGLLVTAYAASVCLTGPLVTIISVKLPRKPVLLGLMAIFILSNLMSALAPNFAVLAVSRILSASIHGAFFAIAMVFASEMVPPEKRAAAAASMNGGLTVALMLGVPFGSYLGDVLNWRAVFSIITALGGIGFLGLMAAVPNRKPKVIPTLMNEWGVFKNKQVRYSFAITILGYSGVFIAYTFIEPILRHSAGFSTVGITGALFAYGLGGVAGNFFAGKVPLPLLTRTMIGVMIGLIGVLTVFPYIAIYSAAAIVATFLFGACAFGTPPLLQTKVISSSESGTTIAAAVSVSAFNLANALGAWIGGMILSGTGSYSWLFAGGALMTACGLVLSTLAHLSEKKNVYEYQVNKG</sequence>
<name>A0ABY4Y162_BACVA</name>
<feature type="transmembrane region" description="Helical" evidence="7">
    <location>
        <begin position="269"/>
        <end position="291"/>
    </location>
</feature>
<evidence type="ECO:0000256" key="5">
    <source>
        <dbReference type="ARBA" id="ARBA00022989"/>
    </source>
</evidence>
<dbReference type="CDD" id="cd17324">
    <property type="entry name" value="MFS_NepI_like"/>
    <property type="match status" value="1"/>
</dbReference>
<feature type="transmembrane region" description="Helical" evidence="7">
    <location>
        <begin position="77"/>
        <end position="96"/>
    </location>
</feature>
<keyword evidence="2" id="KW-0813">Transport</keyword>
<dbReference type="InterPro" id="IPR050189">
    <property type="entry name" value="MFS_Efflux_Transporters"/>
</dbReference>
<feature type="transmembrane region" description="Helical" evidence="7">
    <location>
        <begin position="165"/>
        <end position="187"/>
    </location>
</feature>
<dbReference type="Pfam" id="PF07690">
    <property type="entry name" value="MFS_1"/>
    <property type="match status" value="1"/>
</dbReference>
<protein>
    <submittedName>
        <fullName evidence="9">MFS transporter</fullName>
    </submittedName>
</protein>
<keyword evidence="10" id="KW-1185">Reference proteome</keyword>
<dbReference type="SUPFAM" id="SSF103473">
    <property type="entry name" value="MFS general substrate transporter"/>
    <property type="match status" value="1"/>
</dbReference>
<evidence type="ECO:0000256" key="3">
    <source>
        <dbReference type="ARBA" id="ARBA00022475"/>
    </source>
</evidence>
<feature type="domain" description="Major facilitator superfamily (MFS) profile" evidence="8">
    <location>
        <begin position="11"/>
        <end position="386"/>
    </location>
</feature>
<organism evidence="9 10">
    <name type="scientific">Bacillus vallismortis</name>
    <dbReference type="NCBI Taxonomy" id="72361"/>
    <lineage>
        <taxon>Bacteria</taxon>
        <taxon>Bacillati</taxon>
        <taxon>Bacillota</taxon>
        <taxon>Bacilli</taxon>
        <taxon>Bacillales</taxon>
        <taxon>Bacillaceae</taxon>
        <taxon>Bacillus</taxon>
    </lineage>
</organism>
<reference evidence="9" key="1">
    <citation type="submission" date="2022-02" db="EMBL/GenBank/DDBJ databases">
        <title>Draft Genome Sequence of Bacillus vallismortis Strain BL01, Isolated from Artemisia lerchiana Web. Roots.</title>
        <authorList>
            <person name="Chebotar V.K."/>
            <person name="Gancheva M.S."/>
            <person name="Chizhevskaya E.P."/>
            <person name="Komarova O.V."/>
            <person name="Baganova M.E."/>
            <person name="Zaplatkin A.N."/>
            <person name="Pishchik V.N."/>
        </authorList>
    </citation>
    <scope>NUCLEOTIDE SEQUENCE</scope>
    <source>
        <strain evidence="9">BL01</strain>
    </source>
</reference>
<feature type="transmembrane region" description="Helical" evidence="7">
    <location>
        <begin position="134"/>
        <end position="153"/>
    </location>
</feature>
<evidence type="ECO:0000259" key="8">
    <source>
        <dbReference type="PROSITE" id="PS50850"/>
    </source>
</evidence>
<evidence type="ECO:0000256" key="2">
    <source>
        <dbReference type="ARBA" id="ARBA00022448"/>
    </source>
</evidence>
<feature type="transmembrane region" description="Helical" evidence="7">
    <location>
        <begin position="328"/>
        <end position="354"/>
    </location>
</feature>
<keyword evidence="3" id="KW-1003">Cell membrane</keyword>
<dbReference type="InterPro" id="IPR011701">
    <property type="entry name" value="MFS"/>
</dbReference>